<dbReference type="EMBL" id="JAGYWB010000009">
    <property type="protein sequence ID" value="KAI0509822.1"/>
    <property type="molecule type" value="Genomic_DNA"/>
</dbReference>
<keyword evidence="6" id="KW-1185">Reference proteome</keyword>
<reference evidence="5" key="1">
    <citation type="journal article" date="2022" name="Front. Genet.">
        <title>Chromosome-Scale Assembly of the Dendrobium nobile Genome Provides Insights Into the Molecular Mechanism of the Biosynthesis of the Medicinal Active Ingredient of Dendrobium.</title>
        <authorList>
            <person name="Xu Q."/>
            <person name="Niu S.-C."/>
            <person name="Li K.-L."/>
            <person name="Zheng P.-J."/>
            <person name="Zhang X.-J."/>
            <person name="Jia Y."/>
            <person name="Liu Y."/>
            <person name="Niu Y.-X."/>
            <person name="Yu L.-H."/>
            <person name="Chen D.-F."/>
            <person name="Zhang G.-Q."/>
        </authorList>
    </citation>
    <scope>NUCLEOTIDE SEQUENCE</scope>
    <source>
        <tissue evidence="5">Leaf</tissue>
    </source>
</reference>
<dbReference type="InterPro" id="IPR005379">
    <property type="entry name" value="FDM1-5/IDN2_XH"/>
</dbReference>
<evidence type="ECO:0000259" key="4">
    <source>
        <dbReference type="Pfam" id="PF03469"/>
    </source>
</evidence>
<feature type="domain" description="Factor of DNA methylation 1-5/IDN2" evidence="4">
    <location>
        <begin position="629"/>
        <end position="756"/>
    </location>
</feature>
<evidence type="ECO:0008006" key="7">
    <source>
        <dbReference type="Google" id="ProtNLM"/>
    </source>
</evidence>
<comment type="caution">
    <text evidence="5">The sequence shown here is derived from an EMBL/GenBank/DDBJ whole genome shotgun (WGS) entry which is preliminary data.</text>
</comment>
<gene>
    <name evidence="5" type="ORF">KFK09_010419</name>
</gene>
<evidence type="ECO:0000259" key="3">
    <source>
        <dbReference type="Pfam" id="PF03468"/>
    </source>
</evidence>
<dbReference type="Proteomes" id="UP000829196">
    <property type="component" value="Unassembled WGS sequence"/>
</dbReference>
<organism evidence="5 6">
    <name type="scientific">Dendrobium nobile</name>
    <name type="common">Orchid</name>
    <dbReference type="NCBI Taxonomy" id="94219"/>
    <lineage>
        <taxon>Eukaryota</taxon>
        <taxon>Viridiplantae</taxon>
        <taxon>Streptophyta</taxon>
        <taxon>Embryophyta</taxon>
        <taxon>Tracheophyta</taxon>
        <taxon>Spermatophyta</taxon>
        <taxon>Magnoliopsida</taxon>
        <taxon>Liliopsida</taxon>
        <taxon>Asparagales</taxon>
        <taxon>Orchidaceae</taxon>
        <taxon>Epidendroideae</taxon>
        <taxon>Malaxideae</taxon>
        <taxon>Dendrobiinae</taxon>
        <taxon>Dendrobium</taxon>
    </lineage>
</organism>
<evidence type="ECO:0000256" key="2">
    <source>
        <dbReference type="SAM" id="MobiDB-lite"/>
    </source>
</evidence>
<proteinExistence type="predicted"/>
<feature type="coiled-coil region" evidence="1">
    <location>
        <begin position="452"/>
        <end position="593"/>
    </location>
</feature>
<evidence type="ECO:0000313" key="5">
    <source>
        <dbReference type="EMBL" id="KAI0509822.1"/>
    </source>
</evidence>
<feature type="compositionally biased region" description="Basic and acidic residues" evidence="2">
    <location>
        <begin position="9"/>
        <end position="20"/>
    </location>
</feature>
<dbReference type="GO" id="GO:0080188">
    <property type="term" value="P:gene silencing by siRNA-directed DNA methylation"/>
    <property type="evidence" value="ECO:0007669"/>
    <property type="project" value="InterPro"/>
</dbReference>
<dbReference type="Pfam" id="PF03468">
    <property type="entry name" value="XS"/>
    <property type="match status" value="1"/>
</dbReference>
<feature type="domain" description="XS" evidence="3">
    <location>
        <begin position="253"/>
        <end position="357"/>
    </location>
</feature>
<keyword evidence="1" id="KW-0175">Coiled coil</keyword>
<dbReference type="InterPro" id="IPR038588">
    <property type="entry name" value="XS_domain_sf"/>
</dbReference>
<protein>
    <recommendedName>
        <fullName evidence="7">Factor of DNA methylation 1-5/IDN2 domain-containing protein</fullName>
    </recommendedName>
</protein>
<dbReference type="Gene3D" id="3.30.70.2890">
    <property type="entry name" value="XS domain"/>
    <property type="match status" value="1"/>
</dbReference>
<dbReference type="InterPro" id="IPR005380">
    <property type="entry name" value="XS_domain"/>
</dbReference>
<dbReference type="PANTHER" id="PTHR21596:SF51">
    <property type="entry name" value="OS01G0147700 PROTEIN"/>
    <property type="match status" value="1"/>
</dbReference>
<feature type="coiled-coil region" evidence="1">
    <location>
        <begin position="24"/>
        <end position="61"/>
    </location>
</feature>
<accession>A0A8T3B9U4</accession>
<feature type="domain" description="Factor of DNA methylation 1-5/IDN2" evidence="4">
    <location>
        <begin position="134"/>
        <end position="188"/>
    </location>
</feature>
<feature type="region of interest" description="Disordered" evidence="2">
    <location>
        <begin position="1"/>
        <end position="20"/>
    </location>
</feature>
<name>A0A8T3B9U4_DENNO</name>
<sequence length="757" mass="87974">MENCSHESATLKKDTADEDSMKLMEEQKREKEVALARIHQLERELVEKQKLEFEIAQLKGKVKVIEHYLHGEEDIYKLVDKIHKQRVEEKKVTEELQDTLLMERMANQTLCEARVEIIGDLTKMLKDPTLIGIKRMGDLDIKPFESACKKFSAEDVVMKTSGLCSSWDVEICTPSWQPSKVIENNGQIEDYRYKDLFQHSIGRGSCTSQKAKEKPNYLIFSQFLQSDLGLAVEPTNPAPIAEPKSSSLNSSSDELFLWPWMGMLVNLPMEDEYASLKEQFTQFNPVDVIASPERDPVSMKGEAVILFNRDTIGFRDAMAFENHFKLKRMWKKDWKEKKGANLIGIHGWIAHDDDYNSDRPLAKILRKHGEMKTVANVMEEAKENGMTVASLVKKIDVMNKYLAELNCRYNETIISLENMMNSKAKILQQHDEEMHIVKRKGREHARRNLLENDKLKLELGAKKNEIEQCCRELQKYENKNDDVKRNMDIEKEKAALADNCLELVLIDRKKADEKVRKLMEEHKREKELAFAQMLQLERELDENKKLELEIAHLKGKLKVIDHLQGDEDIDDKIEEIQKKVEEDKEGLVELHNTLLMKEHVANQELNEARAELIQGLAKLLKGYSLIGIKRMGDLNIKPFENACKKKFPMEDAGIKASELCSSWDEEIRNPSWHPFLIIQRDGVNEEIIDENDPKLRKLWIDFGDDVYNAVKKALLELNEYNPSGRYPVPELWNWKEGRKATMKEVIHYILNKFKTRR</sequence>
<evidence type="ECO:0000256" key="1">
    <source>
        <dbReference type="SAM" id="Coils"/>
    </source>
</evidence>
<dbReference type="SMR" id="A0A8T3B9U4"/>
<evidence type="ECO:0000313" key="6">
    <source>
        <dbReference type="Proteomes" id="UP000829196"/>
    </source>
</evidence>
<dbReference type="InterPro" id="IPR045177">
    <property type="entry name" value="FDM1-5/IDN2"/>
</dbReference>
<dbReference type="Pfam" id="PF03469">
    <property type="entry name" value="XH"/>
    <property type="match status" value="2"/>
</dbReference>
<dbReference type="OrthoDB" id="1892195at2759"/>
<dbReference type="AlphaFoldDB" id="A0A8T3B9U4"/>
<dbReference type="PANTHER" id="PTHR21596">
    <property type="entry name" value="RIBONUCLEASE P SUBUNIT P38"/>
    <property type="match status" value="1"/>
</dbReference>